<sequence length="464" mass="50769">METTTKERVSYYVYFLGSNAILCLVASFAMLFYTDYVGISVSIIGTLFVLARIWDALSAPIFGVIIDRAQLKGGLFKPWTNLASIILPILTVLVFLVPSDASLTVKVIYIAATYLVWEMCYTISDAPGFGLATLMTKNTHERDLLMSRGRTMVFLAFMVISSSAVAVANQISWPILAVIVATAGLVLMNFTRFNVKERYSNKGEKVTLKQIMTYPMQNKQLLFYLMSFMTLSMTNLQGIVVSYFALYNLKNPIYISILMFISLGIQLLTALILPPIIKRFGKWKVNVFSLVGLFATGLSLFAIGYSNPIVVCVFAVLFGLFSSAPQLMVPMFTADCVEYGAFQKGVRASGTAFATQTFAGKLGGAAASGIVAYALAFAGYIPNVPQTGQVLTWIFALYAVVPGVGALITAGLFAWLYKIREKDVEGWLAIAKKNQQQVDSAEQGVTDKKLAVPSLKKPHNSHGI</sequence>
<evidence type="ECO:0000256" key="2">
    <source>
        <dbReference type="ARBA" id="ARBA00022847"/>
    </source>
</evidence>
<dbReference type="KEGG" id="pkb:B4V02_21830"/>
<dbReference type="EMBL" id="CP020028">
    <property type="protein sequence ID" value="ASR49148.1"/>
    <property type="molecule type" value="Genomic_DNA"/>
</dbReference>
<keyword evidence="1" id="KW-0813">Transport</keyword>
<dbReference type="OrthoDB" id="9764596at2"/>
<dbReference type="Gene3D" id="1.20.1250.20">
    <property type="entry name" value="MFS general substrate transporter like domains"/>
    <property type="match status" value="2"/>
</dbReference>
<evidence type="ECO:0000313" key="5">
    <source>
        <dbReference type="Proteomes" id="UP000214666"/>
    </source>
</evidence>
<feature type="transmembrane region" description="Helical" evidence="3">
    <location>
        <begin position="362"/>
        <end position="381"/>
    </location>
</feature>
<evidence type="ECO:0000313" key="4">
    <source>
        <dbReference type="EMBL" id="ASR49148.1"/>
    </source>
</evidence>
<dbReference type="Pfam" id="PF13347">
    <property type="entry name" value="MFS_2"/>
    <property type="match status" value="1"/>
</dbReference>
<dbReference type="InterPro" id="IPR039672">
    <property type="entry name" value="MFS_2"/>
</dbReference>
<keyword evidence="2" id="KW-0769">Symport</keyword>
<keyword evidence="3" id="KW-0812">Transmembrane</keyword>
<dbReference type="InterPro" id="IPR001927">
    <property type="entry name" value="Na/Gal_symport"/>
</dbReference>
<feature type="transmembrane region" description="Helical" evidence="3">
    <location>
        <begin position="39"/>
        <end position="66"/>
    </location>
</feature>
<feature type="transmembrane region" description="Helical" evidence="3">
    <location>
        <begin position="285"/>
        <end position="302"/>
    </location>
</feature>
<dbReference type="SUPFAM" id="SSF103473">
    <property type="entry name" value="MFS general substrate transporter"/>
    <property type="match status" value="1"/>
</dbReference>
<proteinExistence type="predicted"/>
<feature type="transmembrane region" description="Helical" evidence="3">
    <location>
        <begin position="108"/>
        <end position="131"/>
    </location>
</feature>
<keyword evidence="3" id="KW-0472">Membrane</keyword>
<dbReference type="GO" id="GO:0015293">
    <property type="term" value="F:symporter activity"/>
    <property type="evidence" value="ECO:0007669"/>
    <property type="project" value="UniProtKB-KW"/>
</dbReference>
<dbReference type="PANTHER" id="PTHR11328:SF36">
    <property type="entry name" value="MELIBIOSE PERMEASE"/>
    <property type="match status" value="1"/>
</dbReference>
<keyword evidence="3" id="KW-1133">Transmembrane helix</keyword>
<dbReference type="STRING" id="172713.GCA_001705305_00885"/>
<evidence type="ECO:0000256" key="1">
    <source>
        <dbReference type="ARBA" id="ARBA00022448"/>
    </source>
</evidence>
<protein>
    <submittedName>
        <fullName evidence="4">MFS transporter</fullName>
    </submittedName>
</protein>
<feature type="transmembrane region" description="Helical" evidence="3">
    <location>
        <begin position="152"/>
        <end position="169"/>
    </location>
</feature>
<dbReference type="NCBIfam" id="TIGR00792">
    <property type="entry name" value="gph"/>
    <property type="match status" value="1"/>
</dbReference>
<feature type="transmembrane region" description="Helical" evidence="3">
    <location>
        <begin position="78"/>
        <end position="96"/>
    </location>
</feature>
<accession>A0A222WT33</accession>
<dbReference type="Proteomes" id="UP000214666">
    <property type="component" value="Chromosome"/>
</dbReference>
<dbReference type="InterPro" id="IPR036259">
    <property type="entry name" value="MFS_trans_sf"/>
</dbReference>
<feature type="transmembrane region" description="Helical" evidence="3">
    <location>
        <begin position="12"/>
        <end position="33"/>
    </location>
</feature>
<dbReference type="GO" id="GO:0008643">
    <property type="term" value="P:carbohydrate transport"/>
    <property type="evidence" value="ECO:0007669"/>
    <property type="project" value="InterPro"/>
</dbReference>
<dbReference type="AlphaFoldDB" id="A0A222WT33"/>
<feature type="transmembrane region" description="Helical" evidence="3">
    <location>
        <begin position="308"/>
        <end position="324"/>
    </location>
</feature>
<dbReference type="PANTHER" id="PTHR11328">
    <property type="entry name" value="MAJOR FACILITATOR SUPERFAMILY DOMAIN-CONTAINING PROTEIN"/>
    <property type="match status" value="1"/>
</dbReference>
<feature type="transmembrane region" description="Helical" evidence="3">
    <location>
        <begin position="253"/>
        <end position="273"/>
    </location>
</feature>
<feature type="transmembrane region" description="Helical" evidence="3">
    <location>
        <begin position="221"/>
        <end position="247"/>
    </location>
</feature>
<feature type="transmembrane region" description="Helical" evidence="3">
    <location>
        <begin position="175"/>
        <end position="195"/>
    </location>
</feature>
<dbReference type="GO" id="GO:0006814">
    <property type="term" value="P:sodium ion transport"/>
    <property type="evidence" value="ECO:0007669"/>
    <property type="project" value="InterPro"/>
</dbReference>
<gene>
    <name evidence="4" type="ORF">B4V02_21830</name>
</gene>
<evidence type="ECO:0000256" key="3">
    <source>
        <dbReference type="SAM" id="Phobius"/>
    </source>
</evidence>
<dbReference type="RefSeq" id="WP_094156389.1">
    <property type="nucleotide sequence ID" value="NZ_CP020028.1"/>
</dbReference>
<feature type="transmembrane region" description="Helical" evidence="3">
    <location>
        <begin position="393"/>
        <end position="417"/>
    </location>
</feature>
<keyword evidence="5" id="KW-1185">Reference proteome</keyword>
<organism evidence="4 5">
    <name type="scientific">Paenibacillus kribbensis</name>
    <dbReference type="NCBI Taxonomy" id="172713"/>
    <lineage>
        <taxon>Bacteria</taxon>
        <taxon>Bacillati</taxon>
        <taxon>Bacillota</taxon>
        <taxon>Bacilli</taxon>
        <taxon>Bacillales</taxon>
        <taxon>Paenibacillaceae</taxon>
        <taxon>Paenibacillus</taxon>
    </lineage>
</organism>
<dbReference type="GO" id="GO:0005886">
    <property type="term" value="C:plasma membrane"/>
    <property type="evidence" value="ECO:0007669"/>
    <property type="project" value="TreeGrafter"/>
</dbReference>
<reference evidence="4 5" key="1">
    <citation type="submission" date="2017-03" db="EMBL/GenBank/DDBJ databases">
        <title>Complete genome sequence of Paenibacillus Kribbensis producing bioflocculants.</title>
        <authorList>
            <person name="Lee H.-G."/>
            <person name="Oh H.-M."/>
        </authorList>
    </citation>
    <scope>NUCLEOTIDE SEQUENCE [LARGE SCALE GENOMIC DNA]</scope>
    <source>
        <strain evidence="4 5">AM49</strain>
    </source>
</reference>
<name>A0A222WT33_9BACL</name>